<feature type="region of interest" description="Disordered" evidence="1">
    <location>
        <begin position="195"/>
        <end position="228"/>
    </location>
</feature>
<sequence length="286" mass="32110">MTPRCPAWMKECTGSSIQESSRVQKEATSSGGERPEARHMHTDGSKAGPAHVHASFSSSSSVEHPEIKWSSKAPGRRCHGPSKRSGKKKKHPSAGPVRHGGAWSKELPAIFTRTAAAINTRSNIPHLTAAFNMFGEIRRFIQQQPTYNLHVSSVQRWGCPAKRNGVTGCKSRIVQVAWKEREHAVAHGNVPAKGVVREERSTSSNMKKEVQHSNTRQRGPDLDPAERKKKGHSFFIKGISRHLEGVSRYILIGRSRTWRATAEAESCDWFWRRELMFVQREAHGRR</sequence>
<dbReference type="AlphaFoldDB" id="A0A0L9UYY7"/>
<dbReference type="Proteomes" id="UP000053144">
    <property type="component" value="Chromosome 7"/>
</dbReference>
<evidence type="ECO:0000313" key="2">
    <source>
        <dbReference type="EMBL" id="KOM47968.1"/>
    </source>
</evidence>
<proteinExistence type="predicted"/>
<reference evidence="3" key="1">
    <citation type="journal article" date="2015" name="Proc. Natl. Acad. Sci. U.S.A.">
        <title>Genome sequencing of adzuki bean (Vigna angularis) provides insight into high starch and low fat accumulation and domestication.</title>
        <authorList>
            <person name="Yang K."/>
            <person name="Tian Z."/>
            <person name="Chen C."/>
            <person name="Luo L."/>
            <person name="Zhao B."/>
            <person name="Wang Z."/>
            <person name="Yu L."/>
            <person name="Li Y."/>
            <person name="Sun Y."/>
            <person name="Li W."/>
            <person name="Chen Y."/>
            <person name="Li Y."/>
            <person name="Zhang Y."/>
            <person name="Ai D."/>
            <person name="Zhao J."/>
            <person name="Shang C."/>
            <person name="Ma Y."/>
            <person name="Wu B."/>
            <person name="Wang M."/>
            <person name="Gao L."/>
            <person name="Sun D."/>
            <person name="Zhang P."/>
            <person name="Guo F."/>
            <person name="Wang W."/>
            <person name="Li Y."/>
            <person name="Wang J."/>
            <person name="Varshney R.K."/>
            <person name="Wang J."/>
            <person name="Ling H.Q."/>
            <person name="Wan P."/>
        </authorList>
    </citation>
    <scope>NUCLEOTIDE SEQUENCE</scope>
    <source>
        <strain evidence="3">cv. Jingnong 6</strain>
    </source>
</reference>
<feature type="compositionally biased region" description="Basic residues" evidence="1">
    <location>
        <begin position="74"/>
        <end position="92"/>
    </location>
</feature>
<feature type="compositionally biased region" description="Polar residues" evidence="1">
    <location>
        <begin position="13"/>
        <end position="31"/>
    </location>
</feature>
<feature type="region of interest" description="Disordered" evidence="1">
    <location>
        <begin position="1"/>
        <end position="101"/>
    </location>
</feature>
<dbReference type="EMBL" id="CM003377">
    <property type="protein sequence ID" value="KOM47968.1"/>
    <property type="molecule type" value="Genomic_DNA"/>
</dbReference>
<organism evidence="2 3">
    <name type="scientific">Phaseolus angularis</name>
    <name type="common">Azuki bean</name>
    <name type="synonym">Vigna angularis</name>
    <dbReference type="NCBI Taxonomy" id="3914"/>
    <lineage>
        <taxon>Eukaryota</taxon>
        <taxon>Viridiplantae</taxon>
        <taxon>Streptophyta</taxon>
        <taxon>Embryophyta</taxon>
        <taxon>Tracheophyta</taxon>
        <taxon>Spermatophyta</taxon>
        <taxon>Magnoliopsida</taxon>
        <taxon>eudicotyledons</taxon>
        <taxon>Gunneridae</taxon>
        <taxon>Pentapetalae</taxon>
        <taxon>rosids</taxon>
        <taxon>fabids</taxon>
        <taxon>Fabales</taxon>
        <taxon>Fabaceae</taxon>
        <taxon>Papilionoideae</taxon>
        <taxon>50 kb inversion clade</taxon>
        <taxon>NPAAA clade</taxon>
        <taxon>indigoferoid/millettioid clade</taxon>
        <taxon>Phaseoleae</taxon>
        <taxon>Vigna</taxon>
    </lineage>
</organism>
<gene>
    <name evidence="2" type="ORF">LR48_Vigan07g167200</name>
</gene>
<evidence type="ECO:0000313" key="3">
    <source>
        <dbReference type="Proteomes" id="UP000053144"/>
    </source>
</evidence>
<accession>A0A0L9UYY7</accession>
<protein>
    <submittedName>
        <fullName evidence="2">Uncharacterized protein</fullName>
    </submittedName>
</protein>
<name>A0A0L9UYY7_PHAAN</name>
<feature type="compositionally biased region" description="Basic and acidic residues" evidence="1">
    <location>
        <begin position="195"/>
        <end position="211"/>
    </location>
</feature>
<dbReference type="Gramene" id="KOM47968">
    <property type="protein sequence ID" value="KOM47968"/>
    <property type="gene ID" value="LR48_Vigan07g167200"/>
</dbReference>
<feature type="compositionally biased region" description="Basic and acidic residues" evidence="1">
    <location>
        <begin position="33"/>
        <end position="44"/>
    </location>
</feature>
<evidence type="ECO:0000256" key="1">
    <source>
        <dbReference type="SAM" id="MobiDB-lite"/>
    </source>
</evidence>